<feature type="domain" description="Tudor" evidence="7">
    <location>
        <begin position="1297"/>
        <end position="1357"/>
    </location>
</feature>
<dbReference type="CDD" id="cd21182">
    <property type="entry name" value="Tudor_SMN_SPF30-like"/>
    <property type="match status" value="1"/>
</dbReference>
<evidence type="ECO:0000259" key="6">
    <source>
        <dbReference type="PROSITE" id="PS50089"/>
    </source>
</evidence>
<dbReference type="STRING" id="43041.A0A182JXP3"/>
<dbReference type="PANTHER" id="PTHR16442">
    <property type="entry name" value="RING FINGER PROTEIN 17"/>
    <property type="match status" value="1"/>
</dbReference>
<dbReference type="CDD" id="cd20379">
    <property type="entry name" value="Tudor_dTUD-like"/>
    <property type="match status" value="1"/>
</dbReference>
<dbReference type="SMART" id="SM00333">
    <property type="entry name" value="TUDOR"/>
    <property type="match status" value="5"/>
</dbReference>
<dbReference type="InterPro" id="IPR035437">
    <property type="entry name" value="SNase_OB-fold_sf"/>
</dbReference>
<evidence type="ECO:0008006" key="10">
    <source>
        <dbReference type="Google" id="ProtNLM"/>
    </source>
</evidence>
<dbReference type="PROSITE" id="PS00518">
    <property type="entry name" value="ZF_RING_1"/>
    <property type="match status" value="1"/>
</dbReference>
<keyword evidence="2 4" id="KW-0863">Zinc-finger</keyword>
<feature type="domain" description="Tudor" evidence="7">
    <location>
        <begin position="983"/>
        <end position="1047"/>
    </location>
</feature>
<feature type="compositionally biased region" description="Polar residues" evidence="5">
    <location>
        <begin position="349"/>
        <end position="365"/>
    </location>
</feature>
<evidence type="ECO:0000313" key="9">
    <source>
        <dbReference type="Proteomes" id="UP000075881"/>
    </source>
</evidence>
<dbReference type="InterPro" id="IPR001841">
    <property type="entry name" value="Znf_RING"/>
</dbReference>
<dbReference type="GO" id="GO:0005737">
    <property type="term" value="C:cytoplasm"/>
    <property type="evidence" value="ECO:0007669"/>
    <property type="project" value="UniProtKB-ARBA"/>
</dbReference>
<evidence type="ECO:0000259" key="7">
    <source>
        <dbReference type="PROSITE" id="PS50304"/>
    </source>
</evidence>
<evidence type="ECO:0000256" key="4">
    <source>
        <dbReference type="PROSITE-ProRule" id="PRU00175"/>
    </source>
</evidence>
<evidence type="ECO:0000313" key="8">
    <source>
        <dbReference type="EnsemblMetazoa" id="ACHR003275-PA"/>
    </source>
</evidence>
<dbReference type="PROSITE" id="PS50089">
    <property type="entry name" value="ZF_RING_2"/>
    <property type="match status" value="1"/>
</dbReference>
<reference evidence="9" key="1">
    <citation type="submission" date="2013-03" db="EMBL/GenBank/DDBJ databases">
        <title>The Genome Sequence of Anopheles christyi ACHKN1017.</title>
        <authorList>
            <consortium name="The Broad Institute Genomics Platform"/>
            <person name="Neafsey D.E."/>
            <person name="Besansky N."/>
            <person name="Walker B."/>
            <person name="Young S.K."/>
            <person name="Zeng Q."/>
            <person name="Gargeya S."/>
            <person name="Fitzgerald M."/>
            <person name="Haas B."/>
            <person name="Abouelleil A."/>
            <person name="Allen A.W."/>
            <person name="Alvarado L."/>
            <person name="Arachchi H.M."/>
            <person name="Berlin A.M."/>
            <person name="Chapman S.B."/>
            <person name="Gainer-Dewar J."/>
            <person name="Goldberg J."/>
            <person name="Griggs A."/>
            <person name="Gujja S."/>
            <person name="Hansen M."/>
            <person name="Howarth C."/>
            <person name="Imamovic A."/>
            <person name="Ireland A."/>
            <person name="Larimer J."/>
            <person name="McCowan C."/>
            <person name="Murphy C."/>
            <person name="Pearson M."/>
            <person name="Poon T.W."/>
            <person name="Priest M."/>
            <person name="Roberts A."/>
            <person name="Saif S."/>
            <person name="Shea T."/>
            <person name="Sisk P."/>
            <person name="Sykes S."/>
            <person name="Wortman J."/>
            <person name="Nusbaum C."/>
            <person name="Birren B."/>
        </authorList>
    </citation>
    <scope>NUCLEOTIDE SEQUENCE [LARGE SCALE GENOMIC DNA]</scope>
    <source>
        <strain evidence="9">ACHKN1017</strain>
    </source>
</reference>
<dbReference type="VEuPathDB" id="VectorBase:ACHR003275"/>
<keyword evidence="9" id="KW-1185">Reference proteome</keyword>
<dbReference type="Gene3D" id="2.40.50.90">
    <property type="match status" value="4"/>
</dbReference>
<feature type="domain" description="RING-type" evidence="6">
    <location>
        <begin position="24"/>
        <end position="72"/>
    </location>
</feature>
<proteinExistence type="predicted"/>
<evidence type="ECO:0000256" key="2">
    <source>
        <dbReference type="ARBA" id="ARBA00022771"/>
    </source>
</evidence>
<dbReference type="Gene3D" id="3.30.40.10">
    <property type="entry name" value="Zinc/RING finger domain, C3HC4 (zinc finger)"/>
    <property type="match status" value="1"/>
</dbReference>
<accession>A0A182JXP3</accession>
<feature type="domain" description="Tudor" evidence="7">
    <location>
        <begin position="1662"/>
        <end position="1722"/>
    </location>
</feature>
<dbReference type="Pfam" id="PF00567">
    <property type="entry name" value="TUDOR"/>
    <property type="match status" value="5"/>
</dbReference>
<feature type="region of interest" description="Disordered" evidence="5">
    <location>
        <begin position="349"/>
        <end position="392"/>
    </location>
</feature>
<dbReference type="InterPro" id="IPR017907">
    <property type="entry name" value="Znf_RING_CS"/>
</dbReference>
<evidence type="ECO:0000256" key="3">
    <source>
        <dbReference type="ARBA" id="ARBA00022833"/>
    </source>
</evidence>
<dbReference type="InterPro" id="IPR013083">
    <property type="entry name" value="Znf_RING/FYVE/PHD"/>
</dbReference>
<protein>
    <recommendedName>
        <fullName evidence="10">RING finger protein 17</fullName>
    </recommendedName>
</protein>
<feature type="domain" description="Tudor" evidence="7">
    <location>
        <begin position="472"/>
        <end position="536"/>
    </location>
</feature>
<evidence type="ECO:0000256" key="5">
    <source>
        <dbReference type="SAM" id="MobiDB-lite"/>
    </source>
</evidence>
<keyword evidence="3" id="KW-0862">Zinc</keyword>
<feature type="compositionally biased region" description="Polar residues" evidence="5">
    <location>
        <begin position="1562"/>
        <end position="1575"/>
    </location>
</feature>
<evidence type="ECO:0000256" key="1">
    <source>
        <dbReference type="ARBA" id="ARBA00022723"/>
    </source>
</evidence>
<reference evidence="8" key="2">
    <citation type="submission" date="2020-05" db="UniProtKB">
        <authorList>
            <consortium name="EnsemblMetazoa"/>
        </authorList>
    </citation>
    <scope>IDENTIFICATION</scope>
    <source>
        <strain evidence="8">ACHKN1017</strain>
    </source>
</reference>
<feature type="compositionally biased region" description="Basic and acidic residues" evidence="5">
    <location>
        <begin position="1542"/>
        <end position="1554"/>
    </location>
</feature>
<dbReference type="PANTHER" id="PTHR16442:SF1">
    <property type="entry name" value="RING FINGER PROTEIN 17"/>
    <property type="match status" value="1"/>
</dbReference>
<name>A0A182JXP3_9DIPT</name>
<dbReference type="Gene3D" id="2.30.30.140">
    <property type="match status" value="5"/>
</dbReference>
<feature type="region of interest" description="Disordered" evidence="5">
    <location>
        <begin position="1538"/>
        <end position="1582"/>
    </location>
</feature>
<keyword evidence="1" id="KW-0479">Metal-binding</keyword>
<dbReference type="InterPro" id="IPR002999">
    <property type="entry name" value="Tudor"/>
</dbReference>
<dbReference type="GO" id="GO:0008270">
    <property type="term" value="F:zinc ion binding"/>
    <property type="evidence" value="ECO:0007669"/>
    <property type="project" value="UniProtKB-KW"/>
</dbReference>
<dbReference type="PROSITE" id="PS50304">
    <property type="entry name" value="TUDOR"/>
    <property type="match status" value="4"/>
</dbReference>
<dbReference type="SUPFAM" id="SSF63748">
    <property type="entry name" value="Tudor/PWWP/MBT"/>
    <property type="match status" value="5"/>
</dbReference>
<organism evidence="8 9">
    <name type="scientific">Anopheles christyi</name>
    <dbReference type="NCBI Taxonomy" id="43041"/>
    <lineage>
        <taxon>Eukaryota</taxon>
        <taxon>Metazoa</taxon>
        <taxon>Ecdysozoa</taxon>
        <taxon>Arthropoda</taxon>
        <taxon>Hexapoda</taxon>
        <taxon>Insecta</taxon>
        <taxon>Pterygota</taxon>
        <taxon>Neoptera</taxon>
        <taxon>Endopterygota</taxon>
        <taxon>Diptera</taxon>
        <taxon>Nematocera</taxon>
        <taxon>Culicoidea</taxon>
        <taxon>Culicidae</taxon>
        <taxon>Anophelinae</taxon>
        <taxon>Anopheles</taxon>
    </lineage>
</organism>
<dbReference type="Proteomes" id="UP000075881">
    <property type="component" value="Unassembled WGS sequence"/>
</dbReference>
<dbReference type="EnsemblMetazoa" id="ACHR003275-RA">
    <property type="protein sequence ID" value="ACHR003275-PA"/>
    <property type="gene ID" value="ACHR003275"/>
</dbReference>
<sequence>MSDICMDNLLRTDRPLTWLPYPKCEKCSLPFTNKLGHPVHRLPFLLDCQHLMCGSCLRNYPSNDAILCELCHHPTLLQNDIGEATIALHPSYYIMGLLERKQEELENIELYYVDETHQPDKKTTGNEPMMLNLTIVPVTADDISTPQKLKNLLAEAYRSYESTKNVLEKGHDSNPDNVDQVIKKINGHFLSLHNALQVEENRVLQQVRKSFLEQRQHNERQQHRLQTSKDRLGKLYARAKRFLNEPPAADDRSWQKFGKEVKLFLESEPLKLRNREGNEPKTIFYTERDQFLRNISKSYKLTLPELGKVMQLIPMAASADSKYFPPAAGTSIALKVSTRYHSVADRTFTNESFGGMNSPSSSRAQLSAAKKKSRSERGGGSPNDCQQACDKTASPDKISLTKRVSRAKKSAEKQKDIKRYFTTVKVTCVVNPHEFYVQDELHLESTKTMVELCQHEAEAYETNLIAGIDPLNIRIGMLYLVRSELSANWYRALVLDSLNATPEERGPYRVQFVDYGGQATVTHVQVRPMSKELANIEGRAIRCSLYNVAPVGWKPDNLSVFWSEDSRVMMMDFVANHNMVMFEVTKHSGTLMVDMFQPPITSTRSLNKCSRKNEGILWEGYYAPMSLRNALVFEKHCILTEANETRRHGVGDRLVLLDLWLQKAKAQSMLRFHIPEAPKLPEFDCFDVQVTHSLSPEQFYLMPMRWKTNHFESLQKQLNELCQGERKCFVPYVGLVCGFALGEQSSKVWFRGRIEKLLRTGQCEVFVLDSGELLTVHRCDLFLLPPESAPLLKHPLALCCRLEHIYAKKEDFNASRSNYGIIHWTQSAMQEFNQIVSSKTLRFSVKMGRLCNVTNMYSVVLYLHNKTDRDTCINKLLVSKGHAECIAGKEMEIEDRMLRTEADLMTPVDAPNGTTCVQPSKLVDPRVMVEMLKVVSPGELYVRVCARKPCLERLHQTIQQHMIEALDGNVEDVDDSASGGGCNWSVGDMCVVFTSTPDGDFNEWYRARITAVQEEGVQYEVFLIDRAETVQVHRTNMARLTSNVSQIQPGAVRCRLACIEPIGGSTSWHKTTLDALLNTIESYDKHAISLDAKIPNKSDDAGRSISVVLWGIRQTTRQALAPQRTEYRNINQLLVVRGLAHSTGRFRTFATKGAGALEEVQLFEQTVDEMMRSEYEKLQQFFRSIAAVSTYTQEYHSGEDGNETAKTLLNAEESDVKVDIDDACAAALALIDVPIDHIPDWPEGVRFDKTVFIGMPTHIGNDGTVFIYDVCQEPVLTRMRDIINEYVQNSSLPKSVAFRVGEPCFVKFHMDGNFYRGKVLLVIEPYRTYRVLFVDYGNEETCSVQDLRPATICGLVPVQANRFRLSGIIPTDYCSITSLWPEDALVMCHGLFVQKLCKVRVDASIWSEDAWKDATARHLPIPCHLTLLKDSIDVSMVLMKLQMFKLRSEQPAKRNNWLVKHIPPRKSEVCVTIAQPSTSYPASTNTAEHNDLLKFMEEIQAEYAIEKEFEDPNELPEEEDEHDRLNRAQLINLELLVDDDNNNEKMEESVREIDSPLPSPASFDSNELETSSRLSAQEHDESLELDSIANSDDPVARSFPYQPPIKPSTIGFYADFTNYGDDLTLHVYPHMEGHTMRMALMDEKVQTVAMSRNQLHRWQATVLETGAPCLAPYRVDGKYYRAIVEEIDESRDEVRVLYVDYLNRDTVAKTDLRKCPIGLRMIPLRNIMVRLAGVRSNSRLRIEDVNRRLVDHLKQPFYVRVVQYPAKTDKTVLPEVELYTDYDCKRLVYQKMLDTKYFLATTPRK</sequence>